<dbReference type="SUPFAM" id="SSF48647">
    <property type="entry name" value="Fungal elicitin"/>
    <property type="match status" value="1"/>
</dbReference>
<evidence type="ECO:0000256" key="4">
    <source>
        <dbReference type="ARBA" id="ARBA00022978"/>
    </source>
</evidence>
<dbReference type="Pfam" id="PF00964">
    <property type="entry name" value="Elicitin"/>
    <property type="match status" value="1"/>
</dbReference>
<dbReference type="InterPro" id="IPR002200">
    <property type="entry name" value="Elicitin"/>
</dbReference>
<dbReference type="InterPro" id="IPR036470">
    <property type="entry name" value="Elicitin_sf"/>
</dbReference>
<dbReference type="OrthoDB" id="129589at2759"/>
<keyword evidence="8" id="KW-1185">Reference proteome</keyword>
<keyword evidence="3" id="KW-0964">Secreted</keyword>
<proteinExistence type="inferred from homology"/>
<evidence type="ECO:0000256" key="2">
    <source>
        <dbReference type="ARBA" id="ARBA00009544"/>
    </source>
</evidence>
<dbReference type="EMBL" id="BSXT01007591">
    <property type="protein sequence ID" value="GMF63995.1"/>
    <property type="molecule type" value="Genomic_DNA"/>
</dbReference>
<evidence type="ECO:0000256" key="1">
    <source>
        <dbReference type="ARBA" id="ARBA00004613"/>
    </source>
</evidence>
<evidence type="ECO:0000256" key="3">
    <source>
        <dbReference type="ARBA" id="ARBA00022525"/>
    </source>
</evidence>
<evidence type="ECO:0000313" key="8">
    <source>
        <dbReference type="Proteomes" id="UP001165121"/>
    </source>
</evidence>
<keyword evidence="5" id="KW-1015">Disulfide bond</keyword>
<evidence type="ECO:0000256" key="6">
    <source>
        <dbReference type="SAM" id="MobiDB-lite"/>
    </source>
</evidence>
<comment type="similarity">
    <text evidence="2">Belongs to the elicitin family.</text>
</comment>
<feature type="region of interest" description="Disordered" evidence="6">
    <location>
        <begin position="160"/>
        <end position="204"/>
    </location>
</feature>
<dbReference type="SMART" id="SM01187">
    <property type="entry name" value="Elicitin"/>
    <property type="match status" value="1"/>
</dbReference>
<reference evidence="7" key="1">
    <citation type="submission" date="2023-04" db="EMBL/GenBank/DDBJ databases">
        <title>Phytophthora fragariaefolia NBRC 109709.</title>
        <authorList>
            <person name="Ichikawa N."/>
            <person name="Sato H."/>
            <person name="Tonouchi N."/>
        </authorList>
    </citation>
    <scope>NUCLEOTIDE SEQUENCE</scope>
    <source>
        <strain evidence="7">NBRC 109709</strain>
    </source>
</reference>
<sequence>MKAALQETPATDLDDLREKLAKIWYKSPLTKQLETTPNPVSTMKFAAIASAAAFVAVANAASCDVTSLESLLTSSDTTTCASDSGYQVTSLATPTDAQMAIMCTSTACQSVLTQLETLAPSECTLGTFALYADLVTPLTNYCSGASSTAGSSATTATVGSTAGSSTSATVTTSSTGSAASTTTTSTTSSGSSTSETASSSSAAASTSGSSGANMAAVSAGAVLAAVAATFF</sequence>
<comment type="caution">
    <text evidence="7">The sequence shown here is derived from an EMBL/GenBank/DDBJ whole genome shotgun (WGS) entry which is preliminary data.</text>
</comment>
<evidence type="ECO:0000256" key="5">
    <source>
        <dbReference type="ARBA" id="ARBA00023157"/>
    </source>
</evidence>
<dbReference type="Gene3D" id="1.10.239.10">
    <property type="entry name" value="Elicitin domain"/>
    <property type="match status" value="1"/>
</dbReference>
<protein>
    <submittedName>
        <fullName evidence="7">Unnamed protein product</fullName>
    </submittedName>
</protein>
<accession>A0A9W6YFY9</accession>
<name>A0A9W6YFY9_9STRA</name>
<comment type="subcellular location">
    <subcellularLocation>
        <location evidence="1">Secreted</location>
    </subcellularLocation>
</comment>
<keyword evidence="4" id="KW-0928">Hypersensitive response elicitation</keyword>
<dbReference type="GO" id="GO:0005576">
    <property type="term" value="C:extracellular region"/>
    <property type="evidence" value="ECO:0007669"/>
    <property type="project" value="UniProtKB-SubCell"/>
</dbReference>
<gene>
    <name evidence="7" type="ORF">Pfra01_002794600</name>
</gene>
<organism evidence="7 8">
    <name type="scientific">Phytophthora fragariaefolia</name>
    <dbReference type="NCBI Taxonomy" id="1490495"/>
    <lineage>
        <taxon>Eukaryota</taxon>
        <taxon>Sar</taxon>
        <taxon>Stramenopiles</taxon>
        <taxon>Oomycota</taxon>
        <taxon>Peronosporomycetes</taxon>
        <taxon>Peronosporales</taxon>
        <taxon>Peronosporaceae</taxon>
        <taxon>Phytophthora</taxon>
    </lineage>
</organism>
<dbReference type="GO" id="GO:0052040">
    <property type="term" value="P:symbiont-mediated perturbation of host programmed cell death"/>
    <property type="evidence" value="ECO:0007669"/>
    <property type="project" value="UniProtKB-KW"/>
</dbReference>
<evidence type="ECO:0000313" key="7">
    <source>
        <dbReference type="EMBL" id="GMF63995.1"/>
    </source>
</evidence>
<dbReference type="AlphaFoldDB" id="A0A9W6YFY9"/>
<dbReference type="Proteomes" id="UP001165121">
    <property type="component" value="Unassembled WGS sequence"/>
</dbReference>